<dbReference type="Proteomes" id="UP000199045">
    <property type="component" value="Unassembled WGS sequence"/>
</dbReference>
<organism evidence="1 2">
    <name type="scientific">Chitinophaga filiformis</name>
    <name type="common">Myxococcus filiformis</name>
    <name type="synonym">Flexibacter filiformis</name>
    <dbReference type="NCBI Taxonomy" id="104663"/>
    <lineage>
        <taxon>Bacteria</taxon>
        <taxon>Pseudomonadati</taxon>
        <taxon>Bacteroidota</taxon>
        <taxon>Chitinophagia</taxon>
        <taxon>Chitinophagales</taxon>
        <taxon>Chitinophagaceae</taxon>
        <taxon>Chitinophaga</taxon>
    </lineage>
</organism>
<dbReference type="STRING" id="104663.SAMN04488121_102322"/>
<accession>A0A1G7M7Z5</accession>
<dbReference type="EMBL" id="FNBN01000002">
    <property type="protein sequence ID" value="SDF57821.1"/>
    <property type="molecule type" value="Genomic_DNA"/>
</dbReference>
<sequence>MSLTLLLGFWCASLRLPMLNIHDKVNNKLFFFNCDAKLEIILQIQNKKKFAMKQKLFNNYTKVYTVTVSHR</sequence>
<dbReference type="AlphaFoldDB" id="A0A1G7M7Z5"/>
<reference evidence="1 2" key="1">
    <citation type="submission" date="2016-10" db="EMBL/GenBank/DDBJ databases">
        <authorList>
            <person name="de Groot N.N."/>
        </authorList>
    </citation>
    <scope>NUCLEOTIDE SEQUENCE [LARGE SCALE GENOMIC DNA]</scope>
    <source>
        <strain evidence="1 2">DSM 527</strain>
    </source>
</reference>
<evidence type="ECO:0000313" key="2">
    <source>
        <dbReference type="Proteomes" id="UP000199045"/>
    </source>
</evidence>
<gene>
    <name evidence="1" type="ORF">SAMN04488121_102322</name>
</gene>
<proteinExistence type="predicted"/>
<protein>
    <submittedName>
        <fullName evidence="1">Uncharacterized protein</fullName>
    </submittedName>
</protein>
<evidence type="ECO:0000313" key="1">
    <source>
        <dbReference type="EMBL" id="SDF57821.1"/>
    </source>
</evidence>
<name>A0A1G7M7Z5_CHIFI</name>